<gene>
    <name evidence="4" type="ORF">LWI29_032567</name>
</gene>
<dbReference type="PROSITE" id="PS50158">
    <property type="entry name" value="ZF_CCHC"/>
    <property type="match status" value="1"/>
</dbReference>
<organism evidence="4 5">
    <name type="scientific">Acer saccharum</name>
    <name type="common">Sugar maple</name>
    <dbReference type="NCBI Taxonomy" id="4024"/>
    <lineage>
        <taxon>Eukaryota</taxon>
        <taxon>Viridiplantae</taxon>
        <taxon>Streptophyta</taxon>
        <taxon>Embryophyta</taxon>
        <taxon>Tracheophyta</taxon>
        <taxon>Spermatophyta</taxon>
        <taxon>Magnoliopsida</taxon>
        <taxon>eudicotyledons</taxon>
        <taxon>Gunneridae</taxon>
        <taxon>Pentapetalae</taxon>
        <taxon>rosids</taxon>
        <taxon>malvids</taxon>
        <taxon>Sapindales</taxon>
        <taxon>Sapindaceae</taxon>
        <taxon>Hippocastanoideae</taxon>
        <taxon>Acereae</taxon>
        <taxon>Acer</taxon>
    </lineage>
</organism>
<sequence>MIGRRGGRGGRGSHQPPNQHDSPNRERDLRDIEVDDLRRQVQQLQQRLEHFEPLEHDVSRHDSENEPTDEENTNPFGRGYDRASNDGNNRRHHHMNNFIRPNFDVKVDIPEFEGKMQPEEFIDWLNTVERVFDYKDVPEDRKVKLVAIKLKKHASIWWEHLKKQRTREGKGRIETWEKMRTQLKRKYMPENYRQDSFLKFHNFKQKDLSVEEYTSEFDNQRMLCDITEPDEQTIARYLGALRTDISNIVQLQPYWTYNDVVKLSLKVEKQIREGRGGSSRSWIRENNTNRASVSTTKAVSSTNIGATPKATRKQEGAASSSNRSSSIRCFKCQGIGHIASDCPNRKIVSLVEETIDDMIEEDELIEDNGPQFDEEITYGDQGESLIIQRSLNISHVEEDNWLCNNIFHTRCTAFGKACKVVGASLS</sequence>
<dbReference type="AlphaFoldDB" id="A0AA39VW07"/>
<dbReference type="PANTHER" id="PTHR35046">
    <property type="entry name" value="ZINC KNUCKLE (CCHC-TYPE) FAMILY PROTEIN"/>
    <property type="match status" value="1"/>
</dbReference>
<dbReference type="Gene3D" id="4.10.60.10">
    <property type="entry name" value="Zinc finger, CCHC-type"/>
    <property type="match status" value="1"/>
</dbReference>
<feature type="region of interest" description="Disordered" evidence="2">
    <location>
        <begin position="1"/>
        <end position="88"/>
    </location>
</feature>
<comment type="caution">
    <text evidence="4">The sequence shown here is derived from an EMBL/GenBank/DDBJ whole genome shotgun (WGS) entry which is preliminary data.</text>
</comment>
<dbReference type="SMART" id="SM00343">
    <property type="entry name" value="ZnF_C2HC"/>
    <property type="match status" value="1"/>
</dbReference>
<feature type="domain" description="CCHC-type" evidence="3">
    <location>
        <begin position="328"/>
        <end position="344"/>
    </location>
</feature>
<feature type="compositionally biased region" description="Polar residues" evidence="2">
    <location>
        <begin position="278"/>
        <end position="290"/>
    </location>
</feature>
<protein>
    <recommendedName>
        <fullName evidence="3">CCHC-type domain-containing protein</fullName>
    </recommendedName>
</protein>
<name>A0AA39VW07_ACESA</name>
<feature type="region of interest" description="Disordered" evidence="2">
    <location>
        <begin position="276"/>
        <end position="319"/>
    </location>
</feature>
<reference evidence="4" key="1">
    <citation type="journal article" date="2022" name="Plant J.">
        <title>Strategies of tolerance reflected in two North American maple genomes.</title>
        <authorList>
            <person name="McEvoy S.L."/>
            <person name="Sezen U.U."/>
            <person name="Trouern-Trend A."/>
            <person name="McMahon S.M."/>
            <person name="Schaberg P.G."/>
            <person name="Yang J."/>
            <person name="Wegrzyn J.L."/>
            <person name="Swenson N.G."/>
        </authorList>
    </citation>
    <scope>NUCLEOTIDE SEQUENCE</scope>
    <source>
        <strain evidence="4">NS2018</strain>
    </source>
</reference>
<feature type="compositionally biased region" description="Basic and acidic residues" evidence="2">
    <location>
        <begin position="47"/>
        <end position="64"/>
    </location>
</feature>
<dbReference type="InterPro" id="IPR036875">
    <property type="entry name" value="Znf_CCHC_sf"/>
</dbReference>
<proteinExistence type="predicted"/>
<dbReference type="InterPro" id="IPR005162">
    <property type="entry name" value="Retrotrans_gag_dom"/>
</dbReference>
<keyword evidence="1" id="KW-0479">Metal-binding</keyword>
<dbReference type="Pfam" id="PF00098">
    <property type="entry name" value="zf-CCHC"/>
    <property type="match status" value="1"/>
</dbReference>
<evidence type="ECO:0000313" key="5">
    <source>
        <dbReference type="Proteomes" id="UP001168877"/>
    </source>
</evidence>
<reference evidence="4" key="2">
    <citation type="submission" date="2023-06" db="EMBL/GenBank/DDBJ databases">
        <authorList>
            <person name="Swenson N.G."/>
            <person name="Wegrzyn J.L."/>
            <person name="Mcevoy S.L."/>
        </authorList>
    </citation>
    <scope>NUCLEOTIDE SEQUENCE</scope>
    <source>
        <strain evidence="4">NS2018</strain>
        <tissue evidence="4">Leaf</tissue>
    </source>
</reference>
<keyword evidence="5" id="KW-1185">Reference proteome</keyword>
<keyword evidence="1" id="KW-0862">Zinc</keyword>
<feature type="compositionally biased region" description="Basic and acidic residues" evidence="2">
    <location>
        <begin position="22"/>
        <end position="39"/>
    </location>
</feature>
<evidence type="ECO:0000259" key="3">
    <source>
        <dbReference type="PROSITE" id="PS50158"/>
    </source>
</evidence>
<evidence type="ECO:0000256" key="1">
    <source>
        <dbReference type="PROSITE-ProRule" id="PRU00047"/>
    </source>
</evidence>
<dbReference type="EMBL" id="JAUESC010000380">
    <property type="protein sequence ID" value="KAK0593188.1"/>
    <property type="molecule type" value="Genomic_DNA"/>
</dbReference>
<dbReference type="GO" id="GO:0008270">
    <property type="term" value="F:zinc ion binding"/>
    <property type="evidence" value="ECO:0007669"/>
    <property type="project" value="UniProtKB-KW"/>
</dbReference>
<evidence type="ECO:0000256" key="2">
    <source>
        <dbReference type="SAM" id="MobiDB-lite"/>
    </source>
</evidence>
<dbReference type="InterPro" id="IPR001878">
    <property type="entry name" value="Znf_CCHC"/>
</dbReference>
<dbReference type="Proteomes" id="UP001168877">
    <property type="component" value="Unassembled WGS sequence"/>
</dbReference>
<dbReference type="Pfam" id="PF03732">
    <property type="entry name" value="Retrotrans_gag"/>
    <property type="match status" value="1"/>
</dbReference>
<accession>A0AA39VW07</accession>
<dbReference type="PANTHER" id="PTHR35046:SF21">
    <property type="entry name" value="RETROTRANSPOSON GAG DOMAIN-CONTAINING PROTEIN-RELATED"/>
    <property type="match status" value="1"/>
</dbReference>
<evidence type="ECO:0000313" key="4">
    <source>
        <dbReference type="EMBL" id="KAK0593188.1"/>
    </source>
</evidence>
<dbReference type="GO" id="GO:0003676">
    <property type="term" value="F:nucleic acid binding"/>
    <property type="evidence" value="ECO:0007669"/>
    <property type="project" value="InterPro"/>
</dbReference>
<keyword evidence="1" id="KW-0863">Zinc-finger</keyword>
<dbReference type="SUPFAM" id="SSF57756">
    <property type="entry name" value="Retrovirus zinc finger-like domains"/>
    <property type="match status" value="1"/>
</dbReference>
<feature type="compositionally biased region" description="Low complexity" evidence="2">
    <location>
        <begin position="291"/>
        <end position="302"/>
    </location>
</feature>